<evidence type="ECO:0000313" key="2">
    <source>
        <dbReference type="EMBL" id="KEQ07532.1"/>
    </source>
</evidence>
<gene>
    <name evidence="2" type="ORF">GV68_04230</name>
</gene>
<keyword evidence="3" id="KW-1185">Reference proteome</keyword>
<proteinExistence type="predicted"/>
<keyword evidence="1" id="KW-0732">Signal</keyword>
<evidence type="ECO:0000313" key="3">
    <source>
        <dbReference type="Proteomes" id="UP000052167"/>
    </source>
</evidence>
<feature type="chain" id="PRO_5038082655" evidence="1">
    <location>
        <begin position="25"/>
        <end position="115"/>
    </location>
</feature>
<reference evidence="2 3" key="1">
    <citation type="submission" date="2014-06" db="EMBL/GenBank/DDBJ databases">
        <title>Rhizobium pelagicum/R2-400B4.</title>
        <authorList>
            <person name="Kimes N.E."/>
            <person name="Lopez-Perez M."/>
        </authorList>
    </citation>
    <scope>NUCLEOTIDE SEQUENCE [LARGE SCALE GENOMIC DNA]</scope>
    <source>
        <strain evidence="2 3">R2-400B4</strain>
    </source>
</reference>
<dbReference type="RefSeq" id="WP_029618854.1">
    <property type="nucleotide sequence ID" value="NZ_CAJXID010000021.1"/>
</dbReference>
<dbReference type="Proteomes" id="UP000052167">
    <property type="component" value="Unassembled WGS sequence"/>
</dbReference>
<name>A0A922NZU1_9HYPH</name>
<evidence type="ECO:0000256" key="1">
    <source>
        <dbReference type="SAM" id="SignalP"/>
    </source>
</evidence>
<feature type="signal peptide" evidence="1">
    <location>
        <begin position="1"/>
        <end position="24"/>
    </location>
</feature>
<dbReference type="EMBL" id="JOKJ01000012">
    <property type="protein sequence ID" value="KEQ07532.1"/>
    <property type="molecule type" value="Genomic_DNA"/>
</dbReference>
<sequence>MRNAVTLALAAALSTASLGGIAFAQTTSSTTATATSDMNDMIRIVRISENSDSDDANNQVPEMFQSPTAEVTAEAQAEVRATPALMAELQENSIEVDNVLAIDTAANGGKIVYVK</sequence>
<dbReference type="AlphaFoldDB" id="A0A922NZU1"/>
<comment type="caution">
    <text evidence="2">The sequence shown here is derived from an EMBL/GenBank/DDBJ whole genome shotgun (WGS) entry which is preliminary data.</text>
</comment>
<accession>A0A922NZU1</accession>
<protein>
    <submittedName>
        <fullName evidence="2">Uncharacterized protein</fullName>
    </submittedName>
</protein>
<organism evidence="2 3">
    <name type="scientific">Pseudorhizobium pelagicum</name>
    <dbReference type="NCBI Taxonomy" id="1509405"/>
    <lineage>
        <taxon>Bacteria</taxon>
        <taxon>Pseudomonadati</taxon>
        <taxon>Pseudomonadota</taxon>
        <taxon>Alphaproteobacteria</taxon>
        <taxon>Hyphomicrobiales</taxon>
        <taxon>Rhizobiaceae</taxon>
        <taxon>Rhizobium/Agrobacterium group</taxon>
        <taxon>Pseudorhizobium</taxon>
    </lineage>
</organism>
<dbReference type="OrthoDB" id="8400623at2"/>